<dbReference type="PANTHER" id="PTHR21666">
    <property type="entry name" value="PEPTIDASE-RELATED"/>
    <property type="match status" value="1"/>
</dbReference>
<reference evidence="5" key="2">
    <citation type="journal article" date="2019" name="MicrobiologyOpen">
        <title>High-quality draft genome sequence of Gaiella occulta isolated from a 150 meter deep mineral water borehole and comparison with the genome sequences of other deep-branching lineages of the phylum Actinobacteria.</title>
        <authorList>
            <person name="Severino R."/>
            <person name="Froufe H.J.C."/>
            <person name="Barroso C."/>
            <person name="Albuquerque L."/>
            <person name="Lobo-da-Cunha A."/>
            <person name="da Costa M.S."/>
            <person name="Egas C."/>
        </authorList>
    </citation>
    <scope>NUCLEOTIDE SEQUENCE [LARGE SCALE GENOMIC DNA]</scope>
    <source>
        <strain evidence="5">F2-233</strain>
    </source>
</reference>
<evidence type="ECO:0000256" key="2">
    <source>
        <dbReference type="SAM" id="SignalP"/>
    </source>
</evidence>
<dbReference type="Proteomes" id="UP000254134">
    <property type="component" value="Unassembled WGS sequence"/>
</dbReference>
<evidence type="ECO:0000256" key="1">
    <source>
        <dbReference type="SAM" id="Coils"/>
    </source>
</evidence>
<dbReference type="PANTHER" id="PTHR21666:SF270">
    <property type="entry name" value="MUREIN HYDROLASE ACTIVATOR ENVC"/>
    <property type="match status" value="1"/>
</dbReference>
<dbReference type="SUPFAM" id="SSF51261">
    <property type="entry name" value="Duplicated hybrid motif"/>
    <property type="match status" value="1"/>
</dbReference>
<keyword evidence="1" id="KW-0175">Coiled coil</keyword>
<protein>
    <submittedName>
        <fullName evidence="4">Membrane-bound metallopeptidase</fullName>
    </submittedName>
</protein>
<dbReference type="Pfam" id="PF01551">
    <property type="entry name" value="Peptidase_M23"/>
    <property type="match status" value="1"/>
</dbReference>
<dbReference type="SUPFAM" id="SSF57997">
    <property type="entry name" value="Tropomyosin"/>
    <property type="match status" value="1"/>
</dbReference>
<dbReference type="Gene3D" id="2.70.70.10">
    <property type="entry name" value="Glucose Permease (Domain IIA)"/>
    <property type="match status" value="1"/>
</dbReference>
<feature type="chain" id="PRO_5029768233" evidence="2">
    <location>
        <begin position="24"/>
        <end position="401"/>
    </location>
</feature>
<name>A0A7M2YXS4_9ACTN</name>
<dbReference type="EMBL" id="QQZY01000002">
    <property type="protein sequence ID" value="RDI74946.1"/>
    <property type="molecule type" value="Genomic_DNA"/>
</dbReference>
<accession>A0A7M2YXS4</accession>
<dbReference type="AlphaFoldDB" id="A0A7M2YXS4"/>
<feature type="coiled-coil region" evidence="1">
    <location>
        <begin position="64"/>
        <end position="119"/>
    </location>
</feature>
<dbReference type="InterPro" id="IPR011055">
    <property type="entry name" value="Dup_hybrid_motif"/>
</dbReference>
<organism evidence="4 5">
    <name type="scientific">Gaiella occulta</name>
    <dbReference type="NCBI Taxonomy" id="1002870"/>
    <lineage>
        <taxon>Bacteria</taxon>
        <taxon>Bacillati</taxon>
        <taxon>Actinomycetota</taxon>
        <taxon>Thermoleophilia</taxon>
        <taxon>Gaiellales</taxon>
        <taxon>Gaiellaceae</taxon>
        <taxon>Gaiella</taxon>
    </lineage>
</organism>
<gene>
    <name evidence="4" type="ORF">Gocc_0744</name>
</gene>
<dbReference type="InterPro" id="IPR050570">
    <property type="entry name" value="Cell_wall_metabolism_enzyme"/>
</dbReference>
<feature type="domain" description="M23ase beta-sheet core" evidence="3">
    <location>
        <begin position="303"/>
        <end position="397"/>
    </location>
</feature>
<comment type="caution">
    <text evidence="4">The sequence shown here is derived from an EMBL/GenBank/DDBJ whole genome shotgun (WGS) entry which is preliminary data.</text>
</comment>
<dbReference type="CDD" id="cd12797">
    <property type="entry name" value="M23_peptidase"/>
    <property type="match status" value="1"/>
</dbReference>
<evidence type="ECO:0000259" key="3">
    <source>
        <dbReference type="Pfam" id="PF01551"/>
    </source>
</evidence>
<evidence type="ECO:0000313" key="4">
    <source>
        <dbReference type="EMBL" id="RDI74946.1"/>
    </source>
</evidence>
<evidence type="ECO:0000313" key="5">
    <source>
        <dbReference type="Proteomes" id="UP000254134"/>
    </source>
</evidence>
<feature type="signal peptide" evidence="2">
    <location>
        <begin position="1"/>
        <end position="23"/>
    </location>
</feature>
<reference evidence="4 5" key="1">
    <citation type="submission" date="2018-07" db="EMBL/GenBank/DDBJ databases">
        <title>High-quality-draft genome sequence of Gaiella occulta.</title>
        <authorList>
            <person name="Severino R."/>
            <person name="Froufe H.J.C."/>
            <person name="Rainey F.A."/>
            <person name="Barroso C."/>
            <person name="Albuquerque L."/>
            <person name="Lobo-Da-Cunha A."/>
            <person name="Da Costa M.S."/>
            <person name="Egas C."/>
        </authorList>
    </citation>
    <scope>NUCLEOTIDE SEQUENCE [LARGE SCALE GENOMIC DNA]</scope>
    <source>
        <strain evidence="4 5">F2-233</strain>
    </source>
</reference>
<sequence>MVRRVPLGAVFAAVLLLAAPAAGDPGSDKARIDGTIGELRARIDRAGHQAGVLTTQISEVTGKVRTLQEGVDAEQARLAALESRLAASRARLAQLEARIQEQNRRLAVLEREYAAALTSLEARVREIYTTETPDALSFAFGASSFSDLLDTVDLIDRIGRQDERIAATVKRTAQDLARTRAATERDRADVATETSAVAQRTEEQRAARDRLVASRDALMAAQREKRATLAAIQGDRAEFVAQVEVLQAQSAALAAKIVAAQAAAAQAASSSPGEQAPPPSTGSFVWPVSGTVTSGFGPRDGRTHEGIDIAVPSGTPVGAAASGTVIQAGWLGGYGILVVIDHGNGVSTAYAHNSGVAVTVGQRVTQGQVIAYAGSTGNSSGPHVHFEVRVGGSAVDPLGYL</sequence>
<keyword evidence="2" id="KW-0732">Signal</keyword>
<proteinExistence type="predicted"/>
<dbReference type="RefSeq" id="WP_114795211.1">
    <property type="nucleotide sequence ID" value="NZ_QQZY01000002.1"/>
</dbReference>
<dbReference type="InterPro" id="IPR016047">
    <property type="entry name" value="M23ase_b-sheet_dom"/>
</dbReference>
<dbReference type="OrthoDB" id="5244067at2"/>
<keyword evidence="5" id="KW-1185">Reference proteome</keyword>
<dbReference type="GO" id="GO:0004222">
    <property type="term" value="F:metalloendopeptidase activity"/>
    <property type="evidence" value="ECO:0007669"/>
    <property type="project" value="TreeGrafter"/>
</dbReference>
<dbReference type="Gene3D" id="6.10.250.3150">
    <property type="match status" value="1"/>
</dbReference>